<name>A0ABY9X4T7_9BACT</name>
<organism evidence="2 3">
    <name type="scientific">Archangium minus</name>
    <dbReference type="NCBI Taxonomy" id="83450"/>
    <lineage>
        <taxon>Bacteria</taxon>
        <taxon>Pseudomonadati</taxon>
        <taxon>Myxococcota</taxon>
        <taxon>Myxococcia</taxon>
        <taxon>Myxococcales</taxon>
        <taxon>Cystobacterineae</taxon>
        <taxon>Archangiaceae</taxon>
        <taxon>Archangium</taxon>
    </lineage>
</organism>
<dbReference type="EMBL" id="CP043494">
    <property type="protein sequence ID" value="WNG50408.1"/>
    <property type="molecule type" value="Genomic_DNA"/>
</dbReference>
<dbReference type="Proteomes" id="UP001611383">
    <property type="component" value="Chromosome"/>
</dbReference>
<reference evidence="2 3" key="1">
    <citation type="submission" date="2019-08" db="EMBL/GenBank/DDBJ databases">
        <title>Archangium and Cystobacter genomes.</title>
        <authorList>
            <person name="Chen I.-C.K."/>
            <person name="Wielgoss S."/>
        </authorList>
    </citation>
    <scope>NUCLEOTIDE SEQUENCE [LARGE SCALE GENOMIC DNA]</scope>
    <source>
        <strain evidence="2 3">Cbm 6</strain>
    </source>
</reference>
<evidence type="ECO:0000256" key="1">
    <source>
        <dbReference type="SAM" id="MobiDB-lite"/>
    </source>
</evidence>
<feature type="compositionally biased region" description="Basic and acidic residues" evidence="1">
    <location>
        <begin position="72"/>
        <end position="101"/>
    </location>
</feature>
<protein>
    <submittedName>
        <fullName evidence="2">Uncharacterized protein</fullName>
    </submittedName>
</protein>
<feature type="compositionally biased region" description="Basic and acidic residues" evidence="1">
    <location>
        <begin position="1"/>
        <end position="10"/>
    </location>
</feature>
<feature type="compositionally biased region" description="Basic and acidic residues" evidence="1">
    <location>
        <begin position="20"/>
        <end position="46"/>
    </location>
</feature>
<evidence type="ECO:0000313" key="2">
    <source>
        <dbReference type="EMBL" id="WNG50408.1"/>
    </source>
</evidence>
<accession>A0ABY9X4T7</accession>
<gene>
    <name evidence="2" type="ORF">F0U60_44460</name>
</gene>
<dbReference type="RefSeq" id="WP_395809439.1">
    <property type="nucleotide sequence ID" value="NZ_CP043494.1"/>
</dbReference>
<keyword evidence="3" id="KW-1185">Reference proteome</keyword>
<proteinExistence type="predicted"/>
<evidence type="ECO:0000313" key="3">
    <source>
        <dbReference type="Proteomes" id="UP001611383"/>
    </source>
</evidence>
<feature type="region of interest" description="Disordered" evidence="1">
    <location>
        <begin position="1"/>
        <end position="108"/>
    </location>
</feature>
<sequence length="108" mass="12092">MSIRDDKKDLNAAGGPIPADRYRGQAERVADAEDHDAKKVDKKLTDEPGPDFRVASGGESEEEHAFTTDSPRWGEEGTSREDRGYPREGGEERRVSDEPPERNINPRK</sequence>